<reference evidence="3 4" key="1">
    <citation type="submission" date="2020-06" db="EMBL/GenBank/DDBJ databases">
        <title>The yeast mating-type switching endonuclease HO is a domesticated member of an unorthodox homing genetic element family.</title>
        <authorList>
            <person name="Coughlan A.Y."/>
            <person name="Lombardi L."/>
            <person name="Braun-Galleani S."/>
            <person name="Martos A.R."/>
            <person name="Galeote V."/>
            <person name="Bigey F."/>
            <person name="Dequin S."/>
            <person name="Byrne K.P."/>
            <person name="Wolfe K.H."/>
        </authorList>
    </citation>
    <scope>NUCLEOTIDE SEQUENCE [LARGE SCALE GENOMIC DNA]</scope>
    <source>
        <strain evidence="3 4">CBS2947</strain>
    </source>
</reference>
<feature type="coiled-coil region" evidence="1">
    <location>
        <begin position="172"/>
        <end position="202"/>
    </location>
</feature>
<name>A0A7H9HST3_9SACH</name>
<feature type="region of interest" description="Disordered" evidence="2">
    <location>
        <begin position="241"/>
        <end position="262"/>
    </location>
</feature>
<dbReference type="AlphaFoldDB" id="A0A7H9HST3"/>
<accession>A0A7H9HST3</accession>
<dbReference type="EMBL" id="CP059270">
    <property type="protein sequence ID" value="QLQ80166.1"/>
    <property type="molecule type" value="Genomic_DNA"/>
</dbReference>
<dbReference type="InterPro" id="IPR007304">
    <property type="entry name" value="TAP46-like"/>
</dbReference>
<dbReference type="PANTHER" id="PTHR10933">
    <property type="entry name" value="IMMUNOGLOBULIN-BINDING PROTEIN 1"/>
    <property type="match status" value="1"/>
</dbReference>
<evidence type="ECO:0000256" key="2">
    <source>
        <dbReference type="SAM" id="MobiDB-lite"/>
    </source>
</evidence>
<feature type="compositionally biased region" description="Basic and acidic residues" evidence="2">
    <location>
        <begin position="247"/>
        <end position="262"/>
    </location>
</feature>
<sequence length="367" mass="42831">MSLSQEYDSILQVYSKEVEHSSLRQDSSQYQSLLGSLIERLLRLKTTIYTRVGLFSKNESIEDISTSSIKFLSIDYYLAQMCSRKQITSVQINDPLERNKMKLKFLDKSVQLLMQFIQSLQDFEILDQFLVKKIESFENSYRPTLQELCGQPAGKDDLSGAQFKRQQKIESYRQAKQTADLLERLEDKYKQEDDTQDGDKDELLRELSLQRLKRLSYSAINEVEQILYEIELLTNFTKVAPPTAEPSQHEDQEKESKGFTDKLETLNRPLLSKEGKVLRNFTLVDKRTELQRKVRGYGQYGPTMSVEEFLAKEWEEGRVLQGGEPELKEDENEDSEKWQDEQTYKARYWDEFKEANPKGSGNTINRG</sequence>
<evidence type="ECO:0008006" key="5">
    <source>
        <dbReference type="Google" id="ProtNLM"/>
    </source>
</evidence>
<dbReference type="GO" id="GO:0051721">
    <property type="term" value="F:protein phosphatase 2A binding"/>
    <property type="evidence" value="ECO:0007669"/>
    <property type="project" value="TreeGrafter"/>
</dbReference>
<feature type="region of interest" description="Disordered" evidence="2">
    <location>
        <begin position="320"/>
        <end position="340"/>
    </location>
</feature>
<dbReference type="Proteomes" id="UP000510647">
    <property type="component" value="Chromosome 4"/>
</dbReference>
<dbReference type="PANTHER" id="PTHR10933:SF9">
    <property type="entry name" value="IMMUNOGLOBULIN-BINDING PROTEIN 1"/>
    <property type="match status" value="1"/>
</dbReference>
<evidence type="ECO:0000256" key="1">
    <source>
        <dbReference type="SAM" id="Coils"/>
    </source>
</evidence>
<gene>
    <name evidence="3" type="ORF">HG537_0D01670</name>
</gene>
<dbReference type="InterPro" id="IPR038511">
    <property type="entry name" value="TAP42/TAP46-like_sf"/>
</dbReference>
<keyword evidence="1" id="KW-0175">Coiled coil</keyword>
<dbReference type="GO" id="GO:0035303">
    <property type="term" value="P:regulation of dephosphorylation"/>
    <property type="evidence" value="ECO:0007669"/>
    <property type="project" value="TreeGrafter"/>
</dbReference>
<protein>
    <recommendedName>
        <fullName evidence="5">TAP42-like protein</fullName>
    </recommendedName>
</protein>
<proteinExistence type="predicted"/>
<organism evidence="3 4">
    <name type="scientific">Torulaspora globosa</name>
    <dbReference type="NCBI Taxonomy" id="48254"/>
    <lineage>
        <taxon>Eukaryota</taxon>
        <taxon>Fungi</taxon>
        <taxon>Dikarya</taxon>
        <taxon>Ascomycota</taxon>
        <taxon>Saccharomycotina</taxon>
        <taxon>Saccharomycetes</taxon>
        <taxon>Saccharomycetales</taxon>
        <taxon>Saccharomycetaceae</taxon>
        <taxon>Torulaspora</taxon>
    </lineage>
</organism>
<evidence type="ECO:0000313" key="3">
    <source>
        <dbReference type="EMBL" id="QLQ80166.1"/>
    </source>
</evidence>
<keyword evidence="4" id="KW-1185">Reference proteome</keyword>
<dbReference type="OrthoDB" id="10261753at2759"/>
<evidence type="ECO:0000313" key="4">
    <source>
        <dbReference type="Proteomes" id="UP000510647"/>
    </source>
</evidence>
<dbReference type="Gene3D" id="1.25.40.540">
    <property type="entry name" value="TAP42-like family"/>
    <property type="match status" value="1"/>
</dbReference>
<dbReference type="GO" id="GO:0009966">
    <property type="term" value="P:regulation of signal transduction"/>
    <property type="evidence" value="ECO:0007669"/>
    <property type="project" value="InterPro"/>
</dbReference>
<dbReference type="Pfam" id="PF04177">
    <property type="entry name" value="TAP42"/>
    <property type="match status" value="1"/>
</dbReference>
<dbReference type="GO" id="GO:0005829">
    <property type="term" value="C:cytosol"/>
    <property type="evidence" value="ECO:0007669"/>
    <property type="project" value="TreeGrafter"/>
</dbReference>